<dbReference type="GO" id="GO:0000287">
    <property type="term" value="F:magnesium ion binding"/>
    <property type="evidence" value="ECO:0007669"/>
    <property type="project" value="InterPro"/>
</dbReference>
<sequence>MQENTKQRIQDTKELLRKFNIPELYLTDLMALSFLSLLTLDSDKKYSAASSRMMRIHDILKNISDVFDINYAENSRETVRKRVIRVLEQSALIERNPDDLTRPTNSGKTVYQVADEALDIVKKYQTKQFDKKVEQFFKTHTSLKEQYAKKRDLHRIPLVIDGEEFTLSSGTHNELQVSIIEDFASRFAHGSKLLYVGDTENKYIYVNKEKLEELGIPISENDKLQLPDVVLYDETKNWLYLIEAVTTHGPIDQKRIIDLEKMFENCSSGNVYVTAFPDRPTFRKYIAEIAWETEVWISSEPDHMIHFNGDRFMGPH</sequence>
<keyword evidence="3" id="KW-0255">Endonuclease</keyword>
<dbReference type="Gene3D" id="1.10.10.1820">
    <property type="entry name" value="BsuBI/PstI restriction endonuclease-like"/>
    <property type="match status" value="1"/>
</dbReference>
<gene>
    <name evidence="3" type="ORF">ASKIR_0765</name>
    <name evidence="4" type="ORF">CP959_09845</name>
</gene>
<reference evidence="3 5" key="2">
    <citation type="submission" date="2018-08" db="EMBL/GenBank/DDBJ databases">
        <title>Complete genome of the Arcobacter skirrowii type strain LMG 6621.</title>
        <authorList>
            <person name="Miller W.G."/>
            <person name="Yee E."/>
            <person name="Bono J.L."/>
        </authorList>
    </citation>
    <scope>NUCLEOTIDE SEQUENCE [LARGE SCALE GENOMIC DNA]</scope>
    <source>
        <strain evidence="3 5">CCUG 10374</strain>
    </source>
</reference>
<evidence type="ECO:0000313" key="3">
    <source>
        <dbReference type="EMBL" id="AXX84588.1"/>
    </source>
</evidence>
<evidence type="ECO:0000259" key="1">
    <source>
        <dbReference type="Pfam" id="PF06616"/>
    </source>
</evidence>
<evidence type="ECO:0000259" key="2">
    <source>
        <dbReference type="Pfam" id="PF17728"/>
    </source>
</evidence>
<dbReference type="GO" id="GO:0009036">
    <property type="term" value="F:type II site-specific deoxyribonuclease activity"/>
    <property type="evidence" value="ECO:0007669"/>
    <property type="project" value="InterPro"/>
</dbReference>
<dbReference type="InterPro" id="IPR009528">
    <property type="entry name" value="Restrct_endonuc_II_BsuBI_C"/>
</dbReference>
<dbReference type="InterPro" id="IPR041963">
    <property type="entry name" value="BsuBI/PstI_C_sf"/>
</dbReference>
<evidence type="ECO:0000313" key="5">
    <source>
        <dbReference type="Proteomes" id="UP000262029"/>
    </source>
</evidence>
<dbReference type="REBASE" id="271103">
    <property type="entry name" value="Ask10374ORF766P"/>
</dbReference>
<reference evidence="4 6" key="1">
    <citation type="submission" date="2017-09" db="EMBL/GenBank/DDBJ databases">
        <title>Genomics of the genus Arcobacter.</title>
        <authorList>
            <person name="Perez-Cataluna A."/>
            <person name="Figueras M.J."/>
            <person name="Salas-Masso N."/>
        </authorList>
    </citation>
    <scope>NUCLEOTIDE SEQUENCE [LARGE SCALE GENOMIC DNA]</scope>
    <source>
        <strain evidence="4 6">LMG 6621</strain>
    </source>
</reference>
<evidence type="ECO:0000313" key="4">
    <source>
        <dbReference type="EMBL" id="RXI24727.1"/>
    </source>
</evidence>
<protein>
    <submittedName>
        <fullName evidence="3 4">Restriction endonuclease</fullName>
    </submittedName>
</protein>
<feature type="domain" description="BsuBI/PstI restriction endonuclease" evidence="1">
    <location>
        <begin position="161"/>
        <end position="309"/>
    </location>
</feature>
<dbReference type="Pfam" id="PF06616">
    <property type="entry name" value="BsuBI_PstI_RE"/>
    <property type="match status" value="1"/>
</dbReference>
<dbReference type="RefSeq" id="WP_115588513.1">
    <property type="nucleotide sequence ID" value="NZ_CP032099.1"/>
</dbReference>
<dbReference type="Proteomes" id="UP000262029">
    <property type="component" value="Chromosome"/>
</dbReference>
<dbReference type="InterPro" id="IPR041454">
    <property type="entry name" value="BsuBI/PstI_N"/>
</dbReference>
<dbReference type="Pfam" id="PF17728">
    <property type="entry name" value="BsuBI_PstI_RE_N"/>
    <property type="match status" value="1"/>
</dbReference>
<name>A0AAD0SM13_9BACT</name>
<dbReference type="GO" id="GO:0009307">
    <property type="term" value="P:DNA restriction-modification system"/>
    <property type="evidence" value="ECO:0007669"/>
    <property type="project" value="InterPro"/>
</dbReference>
<proteinExistence type="predicted"/>
<keyword evidence="3" id="KW-0378">Hydrolase</keyword>
<dbReference type="GeneID" id="61750517"/>
<keyword evidence="6" id="KW-1185">Reference proteome</keyword>
<dbReference type="GO" id="GO:0003677">
    <property type="term" value="F:DNA binding"/>
    <property type="evidence" value="ECO:0007669"/>
    <property type="project" value="InterPro"/>
</dbReference>
<dbReference type="Gene3D" id="3.40.1350.80">
    <property type="match status" value="1"/>
</dbReference>
<dbReference type="AlphaFoldDB" id="A0AAD0SM13"/>
<dbReference type="Proteomes" id="UP000290580">
    <property type="component" value="Unassembled WGS sequence"/>
</dbReference>
<evidence type="ECO:0000313" key="6">
    <source>
        <dbReference type="Proteomes" id="UP000290580"/>
    </source>
</evidence>
<feature type="domain" description="BsuBI/PstI restriction endonuclease HTH" evidence="2">
    <location>
        <begin position="7"/>
        <end position="144"/>
    </location>
</feature>
<dbReference type="EMBL" id="NXIC01000009">
    <property type="protein sequence ID" value="RXI24727.1"/>
    <property type="molecule type" value="Genomic_DNA"/>
</dbReference>
<organism evidence="3 5">
    <name type="scientific">Aliarcobacter skirrowii CCUG 10374</name>
    <dbReference type="NCBI Taxonomy" id="1032239"/>
    <lineage>
        <taxon>Bacteria</taxon>
        <taxon>Pseudomonadati</taxon>
        <taxon>Campylobacterota</taxon>
        <taxon>Epsilonproteobacteria</taxon>
        <taxon>Campylobacterales</taxon>
        <taxon>Arcobacteraceae</taxon>
        <taxon>Aliarcobacter</taxon>
    </lineage>
</organism>
<dbReference type="EMBL" id="CP032099">
    <property type="protein sequence ID" value="AXX84588.1"/>
    <property type="molecule type" value="Genomic_DNA"/>
</dbReference>
<accession>A0AAD0SM13</accession>
<dbReference type="InterPro" id="IPR041962">
    <property type="entry name" value="BsuBI/PstI_N_sf"/>
</dbReference>
<keyword evidence="3" id="KW-0540">Nuclease</keyword>